<evidence type="ECO:0000256" key="1">
    <source>
        <dbReference type="ARBA" id="ARBA00006450"/>
    </source>
</evidence>
<accession>A0A6N9TQM3</accession>
<organism evidence="3 4">
    <name type="scientific">Dissulfurirhabdus thermomarina</name>
    <dbReference type="NCBI Taxonomy" id="1765737"/>
    <lineage>
        <taxon>Bacteria</taxon>
        <taxon>Deltaproteobacteria</taxon>
        <taxon>Dissulfurirhabdaceae</taxon>
        <taxon>Dissulfurirhabdus</taxon>
    </lineage>
</organism>
<dbReference type="InterPro" id="IPR010648">
    <property type="entry name" value="UPF0270"/>
</dbReference>
<proteinExistence type="inferred from homology"/>
<gene>
    <name evidence="3" type="ORF">G3N55_10965</name>
</gene>
<dbReference type="SUPFAM" id="SSF118001">
    <property type="entry name" value="YehU-like"/>
    <property type="match status" value="1"/>
</dbReference>
<dbReference type="EMBL" id="JAAGRR010000156">
    <property type="protein sequence ID" value="NDY43358.1"/>
    <property type="molecule type" value="Genomic_DNA"/>
</dbReference>
<reference evidence="3 4" key="1">
    <citation type="submission" date="2020-02" db="EMBL/GenBank/DDBJ databases">
        <title>Comparative genomics of sulfur disproportionating microorganisms.</title>
        <authorList>
            <person name="Ward L.M."/>
            <person name="Bertran E."/>
            <person name="Johnston D.T."/>
        </authorList>
    </citation>
    <scope>NUCLEOTIDE SEQUENCE [LARGE SCALE GENOMIC DNA]</scope>
    <source>
        <strain evidence="3 4">DSM 100025</strain>
    </source>
</reference>
<dbReference type="Gene3D" id="1.10.10.610">
    <property type="entry name" value="YehU-like"/>
    <property type="match status" value="1"/>
</dbReference>
<comment type="caution">
    <text evidence="3">The sequence shown here is derived from an EMBL/GenBank/DDBJ whole genome shotgun (WGS) entry which is preliminary data.</text>
</comment>
<dbReference type="InterPro" id="IPR036685">
    <property type="entry name" value="YehU-like_sf"/>
</dbReference>
<dbReference type="Proteomes" id="UP000469346">
    <property type="component" value="Unassembled WGS sequence"/>
</dbReference>
<dbReference type="RefSeq" id="WP_163299484.1">
    <property type="nucleotide sequence ID" value="NZ_JAAGRR010000156.1"/>
</dbReference>
<dbReference type="Pfam" id="PF06794">
    <property type="entry name" value="UPF0270"/>
    <property type="match status" value="1"/>
</dbReference>
<dbReference type="AlphaFoldDB" id="A0A6N9TQM3"/>
<comment type="similarity">
    <text evidence="1">Belongs to the UPF0270 family.</text>
</comment>
<evidence type="ECO:0000313" key="3">
    <source>
        <dbReference type="EMBL" id="NDY43358.1"/>
    </source>
</evidence>
<protein>
    <submittedName>
        <fullName evidence="3">YheU family protein</fullName>
    </submittedName>
</protein>
<feature type="region of interest" description="Disordered" evidence="2">
    <location>
        <begin position="68"/>
        <end position="96"/>
    </location>
</feature>
<evidence type="ECO:0000256" key="2">
    <source>
        <dbReference type="SAM" id="MobiDB-lite"/>
    </source>
</evidence>
<evidence type="ECO:0000313" key="4">
    <source>
        <dbReference type="Proteomes" id="UP000469346"/>
    </source>
</evidence>
<sequence length="96" mass="10359">MVVEVPWQRLSPEALNGLLEEVATRDGTDYGAREVTLGEKVAALRRRLEEGAAVVVFDEATGTANIVSREQLAARRPRPAGRRGGLNPGPEAGPRR</sequence>
<name>A0A6N9TQM3_DISTH</name>
<keyword evidence="4" id="KW-1185">Reference proteome</keyword>